<feature type="active site" description="Charge relay system" evidence="8">
    <location>
        <position position="371"/>
    </location>
</feature>
<dbReference type="InterPro" id="IPR000073">
    <property type="entry name" value="AB_hydrolase_1"/>
</dbReference>
<dbReference type="InterPro" id="IPR029058">
    <property type="entry name" value="AB_hydrolase_fold"/>
</dbReference>
<reference evidence="10 11" key="1">
    <citation type="journal article" date="2018" name="Nat. Ecol. Evol.">
        <title>Pezizomycetes genomes reveal the molecular basis of ectomycorrhizal truffle lifestyle.</title>
        <authorList>
            <person name="Murat C."/>
            <person name="Payen T."/>
            <person name="Noel B."/>
            <person name="Kuo A."/>
            <person name="Morin E."/>
            <person name="Chen J."/>
            <person name="Kohler A."/>
            <person name="Krizsan K."/>
            <person name="Balestrini R."/>
            <person name="Da Silva C."/>
            <person name="Montanini B."/>
            <person name="Hainaut M."/>
            <person name="Levati E."/>
            <person name="Barry K.W."/>
            <person name="Belfiori B."/>
            <person name="Cichocki N."/>
            <person name="Clum A."/>
            <person name="Dockter R.B."/>
            <person name="Fauchery L."/>
            <person name="Guy J."/>
            <person name="Iotti M."/>
            <person name="Le Tacon F."/>
            <person name="Lindquist E.A."/>
            <person name="Lipzen A."/>
            <person name="Malagnac F."/>
            <person name="Mello A."/>
            <person name="Molinier V."/>
            <person name="Miyauchi S."/>
            <person name="Poulain J."/>
            <person name="Riccioni C."/>
            <person name="Rubini A."/>
            <person name="Sitrit Y."/>
            <person name="Splivallo R."/>
            <person name="Traeger S."/>
            <person name="Wang M."/>
            <person name="Zifcakova L."/>
            <person name="Wipf D."/>
            <person name="Zambonelli A."/>
            <person name="Paolocci F."/>
            <person name="Nowrousian M."/>
            <person name="Ottonello S."/>
            <person name="Baldrian P."/>
            <person name="Spatafora J.W."/>
            <person name="Henrissat B."/>
            <person name="Nagy L.G."/>
            <person name="Aury J.M."/>
            <person name="Wincker P."/>
            <person name="Grigoriev I.V."/>
            <person name="Bonfante P."/>
            <person name="Martin F.M."/>
        </authorList>
    </citation>
    <scope>NUCLEOTIDE SEQUENCE [LARGE SCALE GENOMIC DNA]</scope>
    <source>
        <strain evidence="10 11">RN42</strain>
    </source>
</reference>
<dbReference type="FunFam" id="3.40.50.1820:FF:000137">
    <property type="entry name" value="EEB1p Acyl-coenzymeA:ethanol O-acyltransferase"/>
    <property type="match status" value="1"/>
</dbReference>
<dbReference type="GO" id="GO:0047372">
    <property type="term" value="F:monoacylglycerol lipase activity"/>
    <property type="evidence" value="ECO:0007669"/>
    <property type="project" value="TreeGrafter"/>
</dbReference>
<dbReference type="Proteomes" id="UP000275078">
    <property type="component" value="Unassembled WGS sequence"/>
</dbReference>
<feature type="active site" description="Charge relay system" evidence="8">
    <location>
        <position position="342"/>
    </location>
</feature>
<evidence type="ECO:0000256" key="2">
    <source>
        <dbReference type="ARBA" id="ARBA00022679"/>
    </source>
</evidence>
<comment type="similarity">
    <text evidence="1">Belongs to the AB hydrolase superfamily. AB hydrolase 4 family.</text>
</comment>
<evidence type="ECO:0000313" key="10">
    <source>
        <dbReference type="EMBL" id="RPA83900.1"/>
    </source>
</evidence>
<comment type="function">
    <text evidence="5">Displays enzymatic activity both for medium-chain fatty acid (MCFA) ethyl ester synthesis and hydrolysis (esterase activity). MCFA are toxic for yeast and this enzyme could thus be involved in their detoxification by esterification.</text>
</comment>
<evidence type="ECO:0000259" key="9">
    <source>
        <dbReference type="Pfam" id="PF00561"/>
    </source>
</evidence>
<protein>
    <recommendedName>
        <fullName evidence="6">alcohol O-acetyltransferase</fullName>
        <ecNumber evidence="6">2.3.1.84</ecNumber>
    </recommendedName>
    <alternativeName>
        <fullName evidence="7">Alcohol O-acetyltransferase</fullName>
    </alternativeName>
</protein>
<dbReference type="PANTHER" id="PTHR10794:SF63">
    <property type="entry name" value="ALPHA_BETA HYDROLASE 1, ISOFORM A"/>
    <property type="match status" value="1"/>
</dbReference>
<evidence type="ECO:0000256" key="8">
    <source>
        <dbReference type="PIRSR" id="PIRSR005211-1"/>
    </source>
</evidence>
<feature type="active site" description="Charge relay system" evidence="8">
    <location>
        <position position="213"/>
    </location>
</feature>
<gene>
    <name evidence="10" type="ORF">BJ508DRAFT_206603</name>
</gene>
<dbReference type="Pfam" id="PF00561">
    <property type="entry name" value="Abhydrolase_1"/>
    <property type="match status" value="1"/>
</dbReference>
<dbReference type="Gene3D" id="3.40.50.1820">
    <property type="entry name" value="alpha/beta hydrolase"/>
    <property type="match status" value="1"/>
</dbReference>
<comment type="catalytic activity">
    <reaction evidence="4">
        <text>an aliphatic alcohol + acetyl-CoA = an acetyl ester + CoA</text>
        <dbReference type="Rhea" id="RHEA:17229"/>
        <dbReference type="ChEBI" id="CHEBI:2571"/>
        <dbReference type="ChEBI" id="CHEBI:47622"/>
        <dbReference type="ChEBI" id="CHEBI:57287"/>
        <dbReference type="ChEBI" id="CHEBI:57288"/>
        <dbReference type="EC" id="2.3.1.84"/>
    </reaction>
</comment>
<dbReference type="GO" id="GO:0051793">
    <property type="term" value="P:medium-chain fatty acid catabolic process"/>
    <property type="evidence" value="ECO:0007669"/>
    <property type="project" value="UniProtKB-ARBA"/>
</dbReference>
<proteinExistence type="inferred from homology"/>
<evidence type="ECO:0000256" key="5">
    <source>
        <dbReference type="ARBA" id="ARBA00054277"/>
    </source>
</evidence>
<evidence type="ECO:0000256" key="6">
    <source>
        <dbReference type="ARBA" id="ARBA00066969"/>
    </source>
</evidence>
<dbReference type="STRING" id="1160509.A0A3N4IIB9"/>
<dbReference type="PANTHER" id="PTHR10794">
    <property type="entry name" value="ABHYDROLASE DOMAIN-CONTAINING PROTEIN"/>
    <property type="match status" value="1"/>
</dbReference>
<dbReference type="EMBL" id="ML119662">
    <property type="protein sequence ID" value="RPA83900.1"/>
    <property type="molecule type" value="Genomic_DNA"/>
</dbReference>
<sequence>MSPLSSLGWNSELTTYHSDNTVALQPREAGTPTTLDALSSSILTPFKAHPLLFNGHLQTAWTVATQTDIPVYYGRKIMKGRDGGSFAVDFVVSPFEGTDYPAESTEGLPPRTRFLSPEEIAAQETPQEEDTKPMIIALHGLSGGSHELYLRAVLDPLVKQGWEAAVVNARGCANSKITTHQLFNARFTDDVREFVVQMRRWWPKRDLYAIGFSLGANILCNYLGDEGPSCQFKAAVLCSSPWNLEASSLNLERTFLGKEVYSRVMGSSLKRLFEDHVDVLMNDPLINVEKIRATKYLWEFDRDLTAKVFGYPTVGAYYRDASSIDNLVKVAIPTFIVHAEDDPVAPKEAIPYDEVRANPYAFMAVTSMGGHLSWFEPNGERWYCRIVTDWLGKMQREVGGVERREMRWKAGSKL</sequence>
<evidence type="ECO:0000256" key="1">
    <source>
        <dbReference type="ARBA" id="ARBA00010884"/>
    </source>
</evidence>
<dbReference type="PIRSF" id="PIRSF005211">
    <property type="entry name" value="Ab_hydro_YheT"/>
    <property type="match status" value="1"/>
</dbReference>
<dbReference type="GO" id="GO:0004026">
    <property type="term" value="F:alcohol O-acetyltransferase activity"/>
    <property type="evidence" value="ECO:0007669"/>
    <property type="project" value="UniProtKB-EC"/>
</dbReference>
<feature type="domain" description="AB hydrolase-1" evidence="9">
    <location>
        <begin position="133"/>
        <end position="375"/>
    </location>
</feature>
<keyword evidence="3 10" id="KW-0378">Hydrolase</keyword>
<dbReference type="EC" id="2.3.1.84" evidence="6"/>
<dbReference type="OrthoDB" id="5954035at2759"/>
<evidence type="ECO:0000313" key="11">
    <source>
        <dbReference type="Proteomes" id="UP000275078"/>
    </source>
</evidence>
<name>A0A3N4IIB9_ASCIM</name>
<keyword evidence="11" id="KW-1185">Reference proteome</keyword>
<dbReference type="GO" id="GO:0051792">
    <property type="term" value="P:medium-chain fatty acid biosynthetic process"/>
    <property type="evidence" value="ECO:0007669"/>
    <property type="project" value="TreeGrafter"/>
</dbReference>
<organism evidence="10 11">
    <name type="scientific">Ascobolus immersus RN42</name>
    <dbReference type="NCBI Taxonomy" id="1160509"/>
    <lineage>
        <taxon>Eukaryota</taxon>
        <taxon>Fungi</taxon>
        <taxon>Dikarya</taxon>
        <taxon>Ascomycota</taxon>
        <taxon>Pezizomycotina</taxon>
        <taxon>Pezizomycetes</taxon>
        <taxon>Pezizales</taxon>
        <taxon>Ascobolaceae</taxon>
        <taxon>Ascobolus</taxon>
    </lineage>
</organism>
<accession>A0A3N4IIB9</accession>
<dbReference type="SUPFAM" id="SSF53474">
    <property type="entry name" value="alpha/beta-Hydrolases"/>
    <property type="match status" value="1"/>
</dbReference>
<keyword evidence="2" id="KW-0808">Transferase</keyword>
<dbReference type="InterPro" id="IPR012020">
    <property type="entry name" value="ABHD4"/>
</dbReference>
<evidence type="ECO:0000256" key="4">
    <source>
        <dbReference type="ARBA" id="ARBA00050620"/>
    </source>
</evidence>
<evidence type="ECO:0000256" key="7">
    <source>
        <dbReference type="ARBA" id="ARBA00080774"/>
    </source>
</evidence>
<dbReference type="GO" id="GO:0008126">
    <property type="term" value="F:acetylesterase activity"/>
    <property type="evidence" value="ECO:0007669"/>
    <property type="project" value="TreeGrafter"/>
</dbReference>
<evidence type="ECO:0000256" key="3">
    <source>
        <dbReference type="ARBA" id="ARBA00022801"/>
    </source>
</evidence>
<dbReference type="InterPro" id="IPR050960">
    <property type="entry name" value="AB_hydrolase_4_sf"/>
</dbReference>
<dbReference type="AlphaFoldDB" id="A0A3N4IIB9"/>